<name>A0A480A8W8_9CYAN</name>
<dbReference type="InterPro" id="IPR009003">
    <property type="entry name" value="Peptidase_S1_PA"/>
</dbReference>
<keyword evidence="1" id="KW-0378">Hydrolase</keyword>
<dbReference type="GO" id="GO:0004252">
    <property type="term" value="F:serine-type endopeptidase activity"/>
    <property type="evidence" value="ECO:0007669"/>
    <property type="project" value="InterPro"/>
</dbReference>
<evidence type="ECO:0000313" key="1">
    <source>
        <dbReference type="EMBL" id="GCL40396.1"/>
    </source>
</evidence>
<reference evidence="2" key="1">
    <citation type="submission" date="2019-02" db="EMBL/GenBank/DDBJ databases">
        <title>Draft genome sequence of Dolichospermum planctonicum NIES-80.</title>
        <authorList>
            <person name="Yamaguchi H."/>
            <person name="Suzuki S."/>
            <person name="Kawachi M."/>
        </authorList>
    </citation>
    <scope>NUCLEOTIDE SEQUENCE [LARGE SCALE GENOMIC DNA]</scope>
    <source>
        <strain evidence="2">NIES-80</strain>
    </source>
</reference>
<protein>
    <submittedName>
        <fullName evidence="1">Serine protease</fullName>
    </submittedName>
</protein>
<dbReference type="EMBL" id="BJCF01000001">
    <property type="protein sequence ID" value="GCL40396.1"/>
    <property type="molecule type" value="Genomic_DNA"/>
</dbReference>
<evidence type="ECO:0000313" key="2">
    <source>
        <dbReference type="Proteomes" id="UP000299367"/>
    </source>
</evidence>
<dbReference type="PANTHER" id="PTHR22939:SF129">
    <property type="entry name" value="SERINE PROTEASE HTRA2, MITOCHONDRIAL"/>
    <property type="match status" value="1"/>
</dbReference>
<dbReference type="OrthoDB" id="495674at2"/>
<dbReference type="RefSeq" id="WP_137906267.1">
    <property type="nucleotide sequence ID" value="NZ_BJCF01000001.1"/>
</dbReference>
<proteinExistence type="predicted"/>
<dbReference type="PANTHER" id="PTHR22939">
    <property type="entry name" value="SERINE PROTEASE FAMILY S1C HTRA-RELATED"/>
    <property type="match status" value="1"/>
</dbReference>
<dbReference type="GO" id="GO:0006508">
    <property type="term" value="P:proteolysis"/>
    <property type="evidence" value="ECO:0007669"/>
    <property type="project" value="UniProtKB-KW"/>
</dbReference>
<dbReference type="SUPFAM" id="SSF50494">
    <property type="entry name" value="Trypsin-like serine proteases"/>
    <property type="match status" value="1"/>
</dbReference>
<accession>A0A480A8W8</accession>
<dbReference type="Gene3D" id="2.60.120.380">
    <property type="match status" value="1"/>
</dbReference>
<dbReference type="PRINTS" id="PR00834">
    <property type="entry name" value="PROTEASES2C"/>
</dbReference>
<dbReference type="AlphaFoldDB" id="A0A480A8W8"/>
<keyword evidence="1" id="KW-0645">Protease</keyword>
<dbReference type="InterPro" id="IPR043504">
    <property type="entry name" value="Peptidase_S1_PA_chymotrypsin"/>
</dbReference>
<gene>
    <name evidence="1" type="ORF">NIES80_00810</name>
</gene>
<organism evidence="1 2">
    <name type="scientific">Dolichospermum planctonicum</name>
    <dbReference type="NCBI Taxonomy" id="136072"/>
    <lineage>
        <taxon>Bacteria</taxon>
        <taxon>Bacillati</taxon>
        <taxon>Cyanobacteriota</taxon>
        <taxon>Cyanophyceae</taxon>
        <taxon>Nostocales</taxon>
        <taxon>Aphanizomenonaceae</taxon>
        <taxon>Dolichospermum</taxon>
    </lineage>
</organism>
<comment type="caution">
    <text evidence="1">The sequence shown here is derived from an EMBL/GenBank/DDBJ whole genome shotgun (WGS) entry which is preliminary data.</text>
</comment>
<dbReference type="Gene3D" id="2.40.10.10">
    <property type="entry name" value="Trypsin-like serine proteases"/>
    <property type="match status" value="2"/>
</dbReference>
<sequence>MINHVMFRYGTLTLFSIFTLMGTIGVKTVLASSAEEAANRVCTQGSAAVVTVKIGNAHGSGFLVSQDGLIITNAHVVDGSPSVVTVVFQDGKQVPADVIGFARGGVDLAALKIQNRRNLPYLSLARPGTAKVGYRVFAIGSPLDADNRDTCTQGNISRIRPDGTIQHTAPLNPGNSGGPLLNSQGGVIGVNTSVALAPVIVGGIPVGGIPAGTGINFSQPGEKVKSFLADIKQQKVSPISTLPTTKEPSLTTISLDGQVINSSLNSSPDYYIFSGRGGQTVVIEMDSQKINPFLTLSQVIESDAGKKIEKIVENDDKGAGNFNARIVITLPADGTYLITATSSEKGETGNYSLRAISKYE</sequence>
<dbReference type="InterPro" id="IPR001940">
    <property type="entry name" value="Peptidase_S1C"/>
</dbReference>
<dbReference type="Proteomes" id="UP000299367">
    <property type="component" value="Unassembled WGS sequence"/>
</dbReference>
<dbReference type="Pfam" id="PF13365">
    <property type="entry name" value="Trypsin_2"/>
    <property type="match status" value="1"/>
</dbReference>